<organism evidence="1 2">
    <name type="scientific">Maribacter confluentis</name>
    <dbReference type="NCBI Taxonomy" id="1656093"/>
    <lineage>
        <taxon>Bacteria</taxon>
        <taxon>Pseudomonadati</taxon>
        <taxon>Bacteroidota</taxon>
        <taxon>Flavobacteriia</taxon>
        <taxon>Flavobacteriales</taxon>
        <taxon>Flavobacteriaceae</taxon>
        <taxon>Maribacter</taxon>
    </lineage>
</organism>
<reference evidence="1" key="1">
    <citation type="journal article" date="2014" name="Int. J. Syst. Evol. Microbiol.">
        <title>Complete genome of a new Firmicutes species belonging to the dominant human colonic microbiota ('Ruminococcus bicirculans') reveals two chromosomes and a selective capacity to utilize plant glucans.</title>
        <authorList>
            <consortium name="NISC Comparative Sequencing Program"/>
            <person name="Wegmann U."/>
            <person name="Louis P."/>
            <person name="Goesmann A."/>
            <person name="Henrissat B."/>
            <person name="Duncan S.H."/>
            <person name="Flint H.J."/>
        </authorList>
    </citation>
    <scope>NUCLEOTIDE SEQUENCE</scope>
    <source>
        <strain evidence="1">CECT 8869</strain>
    </source>
</reference>
<name>A0ABT8RNN0_9FLAO</name>
<evidence type="ECO:0008006" key="3">
    <source>
        <dbReference type="Google" id="ProtNLM"/>
    </source>
</evidence>
<keyword evidence="2" id="KW-1185">Reference proteome</keyword>
<comment type="caution">
    <text evidence="1">The sequence shown here is derived from an EMBL/GenBank/DDBJ whole genome shotgun (WGS) entry which is preliminary data.</text>
</comment>
<dbReference type="EMBL" id="JAUKUC010000001">
    <property type="protein sequence ID" value="MDO1512188.1"/>
    <property type="molecule type" value="Genomic_DNA"/>
</dbReference>
<sequence>MTYIYDLRNKKLIEAEIVLASGKMPLKKDGWNFDWNKLKKEKNTKTYVLRLKNEAQSIEGILQLRLENDLLIMDVIEIAPYNIGSSSKRFNYVAGCLIAFACRESFKIEGNYKGFLTFTSKTNLINWYKTKYGATQAFGQRMFIDDSIGLQLIEKYLK</sequence>
<proteinExistence type="predicted"/>
<reference evidence="1" key="2">
    <citation type="submission" date="2023-06" db="EMBL/GenBank/DDBJ databases">
        <authorList>
            <person name="Lucena T."/>
            <person name="Sun Q."/>
        </authorList>
    </citation>
    <scope>NUCLEOTIDE SEQUENCE</scope>
    <source>
        <strain evidence="1">CECT 8869</strain>
    </source>
</reference>
<protein>
    <recommendedName>
        <fullName evidence="3">GNAT family N-acetyltransferase</fullName>
    </recommendedName>
</protein>
<dbReference type="Proteomes" id="UP001168579">
    <property type="component" value="Unassembled WGS sequence"/>
</dbReference>
<dbReference type="RefSeq" id="WP_304435310.1">
    <property type="nucleotide sequence ID" value="NZ_JAUKUC010000001.1"/>
</dbReference>
<gene>
    <name evidence="1" type="ORF">Q2T41_05915</name>
</gene>
<evidence type="ECO:0000313" key="1">
    <source>
        <dbReference type="EMBL" id="MDO1512188.1"/>
    </source>
</evidence>
<accession>A0ABT8RNN0</accession>
<evidence type="ECO:0000313" key="2">
    <source>
        <dbReference type="Proteomes" id="UP001168579"/>
    </source>
</evidence>